<dbReference type="Gene3D" id="1.10.287.1060">
    <property type="entry name" value="ESAT-6-like"/>
    <property type="match status" value="1"/>
</dbReference>
<evidence type="ECO:0000256" key="1">
    <source>
        <dbReference type="SAM" id="Coils"/>
    </source>
</evidence>
<gene>
    <name evidence="2" type="ORF">JJB07_16545</name>
</gene>
<organism evidence="2 3">
    <name type="scientific">Tumebacillus amylolyticus</name>
    <dbReference type="NCBI Taxonomy" id="2801339"/>
    <lineage>
        <taxon>Bacteria</taxon>
        <taxon>Bacillati</taxon>
        <taxon>Bacillota</taxon>
        <taxon>Bacilli</taxon>
        <taxon>Bacillales</taxon>
        <taxon>Alicyclobacillaceae</taxon>
        <taxon>Tumebacillus</taxon>
    </lineage>
</organism>
<dbReference type="RefSeq" id="WP_201636986.1">
    <property type="nucleotide sequence ID" value="NZ_JAEQNB010000005.1"/>
</dbReference>
<dbReference type="InterPro" id="IPR036689">
    <property type="entry name" value="ESAT-6-like_sf"/>
</dbReference>
<reference evidence="2 3" key="1">
    <citation type="submission" date="2021-01" db="EMBL/GenBank/DDBJ databases">
        <title>Tumebacillus sp. strain ITR2 16S ribosomal RNA gene Genome sequencing and assembly.</title>
        <authorList>
            <person name="Kang M."/>
        </authorList>
    </citation>
    <scope>NUCLEOTIDE SEQUENCE [LARGE SCALE GENOMIC DNA]</scope>
    <source>
        <strain evidence="2 3">ITR2</strain>
    </source>
</reference>
<comment type="caution">
    <text evidence="2">The sequence shown here is derived from an EMBL/GenBank/DDBJ whole genome shotgun (WGS) entry which is preliminary data.</text>
</comment>
<dbReference type="EMBL" id="JAEQNB010000005">
    <property type="protein sequence ID" value="MBL0388224.1"/>
    <property type="molecule type" value="Genomic_DNA"/>
</dbReference>
<evidence type="ECO:0008006" key="4">
    <source>
        <dbReference type="Google" id="ProtNLM"/>
    </source>
</evidence>
<accession>A0ABS1JD63</accession>
<evidence type="ECO:0000313" key="2">
    <source>
        <dbReference type="EMBL" id="MBL0388224.1"/>
    </source>
</evidence>
<dbReference type="SUPFAM" id="SSF140453">
    <property type="entry name" value="EsxAB dimer-like"/>
    <property type="match status" value="1"/>
</dbReference>
<feature type="coiled-coil region" evidence="1">
    <location>
        <begin position="83"/>
        <end position="146"/>
    </location>
</feature>
<evidence type="ECO:0000313" key="3">
    <source>
        <dbReference type="Proteomes" id="UP000602284"/>
    </source>
</evidence>
<proteinExistence type="predicted"/>
<sequence>MKQPANTFLLRNGASRFGSAVHDVQRLSSRVEQAAETDQWKGQAATDFRSLAGKVREDLRTAGLAFDHISQSLNQLAGHLDNVNHLRQQAQGMEGQIHALQSQLHNGEPEERYSLQMELNYLQGRYHSLQQEADSLEAQANQTASAQFYDIEGLVGRMNAVRGGLQIKAGTQQKSEDEDITSASDFLAPGAVTALILSGSIRFEQDPQDPRSYFIKTAGWVKGESRFSKWNSIVSWSNQNVFEKFSQPNITEKSLGNQLKDFAGMEGSAAKIGFKTMPLHLAKRAVGPLGIAMTVWDEKDKLTESWDKNTQPGVTQQEFYHNFSGDVASSLNTVVFKSVGTIVGTAIGGAIGGAFIGPAGAVIGGAFGGMAGEWLGAWVAEKTDGVARDLGQKIGDGIANQLDKANTTSKTSVAKYDNTLKAGIPGVFMKPIM</sequence>
<dbReference type="Proteomes" id="UP000602284">
    <property type="component" value="Unassembled WGS sequence"/>
</dbReference>
<keyword evidence="1" id="KW-0175">Coiled coil</keyword>
<keyword evidence="3" id="KW-1185">Reference proteome</keyword>
<name>A0ABS1JD63_9BACL</name>
<protein>
    <recommendedName>
        <fullName evidence="4">WXG100 family type VII secretion target</fullName>
    </recommendedName>
</protein>